<evidence type="ECO:0000313" key="3">
    <source>
        <dbReference type="EMBL" id="KAG0517339.1"/>
    </source>
</evidence>
<organism evidence="3 4">
    <name type="scientific">Sorghum bicolor</name>
    <name type="common">Sorghum</name>
    <name type="synonym">Sorghum vulgare</name>
    <dbReference type="NCBI Taxonomy" id="4558"/>
    <lineage>
        <taxon>Eukaryota</taxon>
        <taxon>Viridiplantae</taxon>
        <taxon>Streptophyta</taxon>
        <taxon>Embryophyta</taxon>
        <taxon>Tracheophyta</taxon>
        <taxon>Spermatophyta</taxon>
        <taxon>Magnoliopsida</taxon>
        <taxon>Liliopsida</taxon>
        <taxon>Poales</taxon>
        <taxon>Poaceae</taxon>
        <taxon>PACMAD clade</taxon>
        <taxon>Panicoideae</taxon>
        <taxon>Andropogonodae</taxon>
        <taxon>Andropogoneae</taxon>
        <taxon>Sorghinae</taxon>
        <taxon>Sorghum</taxon>
    </lineage>
</organism>
<dbReference type="EMBL" id="CM027688">
    <property type="protein sequence ID" value="KAG0517339.1"/>
    <property type="molecule type" value="Genomic_DNA"/>
</dbReference>
<proteinExistence type="predicted"/>
<feature type="chain" id="PRO_5037620651" evidence="2">
    <location>
        <begin position="24"/>
        <end position="69"/>
    </location>
</feature>
<evidence type="ECO:0000256" key="1">
    <source>
        <dbReference type="SAM" id="MobiDB-lite"/>
    </source>
</evidence>
<dbReference type="AlphaFoldDB" id="A0A921Q887"/>
<protein>
    <submittedName>
        <fullName evidence="3">Uncharacterized protein</fullName>
    </submittedName>
</protein>
<evidence type="ECO:0000313" key="4">
    <source>
        <dbReference type="Proteomes" id="UP000807115"/>
    </source>
</evidence>
<accession>A0A921Q887</accession>
<feature type="region of interest" description="Disordered" evidence="1">
    <location>
        <begin position="31"/>
        <end position="69"/>
    </location>
</feature>
<sequence>MASSHKIVFVLLLLIASSSMLEARVVRSDRRRHARADQAHVKESVPNPSQDVMASLMPPAPPACQCQQD</sequence>
<dbReference type="Proteomes" id="UP000807115">
    <property type="component" value="Chromosome 9"/>
</dbReference>
<name>A0A921Q887_SORBI</name>
<comment type="caution">
    <text evidence="3">The sequence shown here is derived from an EMBL/GenBank/DDBJ whole genome shotgun (WGS) entry which is preliminary data.</text>
</comment>
<gene>
    <name evidence="3" type="ORF">BDA96_09G080700</name>
</gene>
<reference evidence="3" key="2">
    <citation type="submission" date="2020-10" db="EMBL/GenBank/DDBJ databases">
        <authorList>
            <person name="Cooper E.A."/>
            <person name="Brenton Z.W."/>
            <person name="Flinn B.S."/>
            <person name="Jenkins J."/>
            <person name="Shu S."/>
            <person name="Flowers D."/>
            <person name="Luo F."/>
            <person name="Wang Y."/>
            <person name="Xia P."/>
            <person name="Barry K."/>
            <person name="Daum C."/>
            <person name="Lipzen A."/>
            <person name="Yoshinaga Y."/>
            <person name="Schmutz J."/>
            <person name="Saski C."/>
            <person name="Vermerris W."/>
            <person name="Kresovich S."/>
        </authorList>
    </citation>
    <scope>NUCLEOTIDE SEQUENCE</scope>
</reference>
<keyword evidence="2" id="KW-0732">Signal</keyword>
<feature type="signal peptide" evidence="2">
    <location>
        <begin position="1"/>
        <end position="23"/>
    </location>
</feature>
<reference evidence="3" key="1">
    <citation type="journal article" date="2019" name="BMC Genomics">
        <title>A new reference genome for Sorghum bicolor reveals high levels of sequence similarity between sweet and grain genotypes: implications for the genetics of sugar metabolism.</title>
        <authorList>
            <person name="Cooper E.A."/>
            <person name="Brenton Z.W."/>
            <person name="Flinn B.S."/>
            <person name="Jenkins J."/>
            <person name="Shu S."/>
            <person name="Flowers D."/>
            <person name="Luo F."/>
            <person name="Wang Y."/>
            <person name="Xia P."/>
            <person name="Barry K."/>
            <person name="Daum C."/>
            <person name="Lipzen A."/>
            <person name="Yoshinaga Y."/>
            <person name="Schmutz J."/>
            <person name="Saski C."/>
            <person name="Vermerris W."/>
            <person name="Kresovich S."/>
        </authorList>
    </citation>
    <scope>NUCLEOTIDE SEQUENCE</scope>
</reference>
<evidence type="ECO:0000256" key="2">
    <source>
        <dbReference type="SAM" id="SignalP"/>
    </source>
</evidence>